<evidence type="ECO:0000313" key="2">
    <source>
        <dbReference type="EMBL" id="CAE7913463.1"/>
    </source>
</evidence>
<dbReference type="Proteomes" id="UP000601435">
    <property type="component" value="Unassembled WGS sequence"/>
</dbReference>
<protein>
    <submittedName>
        <fullName evidence="2">Uncharacterized protein</fullName>
    </submittedName>
</protein>
<keyword evidence="3" id="KW-1185">Reference proteome</keyword>
<dbReference type="OrthoDB" id="406706at2759"/>
<feature type="chain" id="PRO_5032894508" evidence="1">
    <location>
        <begin position="20"/>
        <end position="160"/>
    </location>
</feature>
<sequence length="160" mass="17069">MTMAVRISCGLVLLFGVQALVQPPARPEQVQVLGCFGGSKPNSTRCQDGKCFYRCVHPDFNSTELVCKEQETLHMVGVSASGISWACQDLISCPVKPTLVGCNCTAQKTCIWACSYWGGSSLHCIPGSLEFLGPGQILHCAEGNDPETLGGKGKVTNWAC</sequence>
<comment type="caution">
    <text evidence="2">The sequence shown here is derived from an EMBL/GenBank/DDBJ whole genome shotgun (WGS) entry which is preliminary data.</text>
</comment>
<keyword evidence="1" id="KW-0732">Signal</keyword>
<gene>
    <name evidence="2" type="ORF">SNEC2469_LOCUS31209</name>
</gene>
<organism evidence="2 3">
    <name type="scientific">Symbiodinium necroappetens</name>
    <dbReference type="NCBI Taxonomy" id="1628268"/>
    <lineage>
        <taxon>Eukaryota</taxon>
        <taxon>Sar</taxon>
        <taxon>Alveolata</taxon>
        <taxon>Dinophyceae</taxon>
        <taxon>Suessiales</taxon>
        <taxon>Symbiodiniaceae</taxon>
        <taxon>Symbiodinium</taxon>
    </lineage>
</organism>
<evidence type="ECO:0000256" key="1">
    <source>
        <dbReference type="SAM" id="SignalP"/>
    </source>
</evidence>
<accession>A0A813BLP0</accession>
<reference evidence="2" key="1">
    <citation type="submission" date="2021-02" db="EMBL/GenBank/DDBJ databases">
        <authorList>
            <person name="Dougan E. K."/>
            <person name="Rhodes N."/>
            <person name="Thang M."/>
            <person name="Chan C."/>
        </authorList>
    </citation>
    <scope>NUCLEOTIDE SEQUENCE</scope>
</reference>
<dbReference type="AlphaFoldDB" id="A0A813BLP0"/>
<feature type="signal peptide" evidence="1">
    <location>
        <begin position="1"/>
        <end position="19"/>
    </location>
</feature>
<name>A0A813BLP0_9DINO</name>
<dbReference type="EMBL" id="CAJNJA010074820">
    <property type="protein sequence ID" value="CAE7913463.1"/>
    <property type="molecule type" value="Genomic_DNA"/>
</dbReference>
<proteinExistence type="predicted"/>
<evidence type="ECO:0000313" key="3">
    <source>
        <dbReference type="Proteomes" id="UP000601435"/>
    </source>
</evidence>